<accession>A0A1I7ZF84</accession>
<protein>
    <submittedName>
        <fullName evidence="4">Peptidase A1 domain-containing protein</fullName>
    </submittedName>
</protein>
<evidence type="ECO:0000256" key="1">
    <source>
        <dbReference type="SAM" id="MobiDB-lite"/>
    </source>
</evidence>
<dbReference type="InterPro" id="IPR029034">
    <property type="entry name" value="Cystine-knot_cytokine"/>
</dbReference>
<dbReference type="PANTHER" id="PTHR33995">
    <property type="entry name" value="PROTEIN CBG18546"/>
    <property type="match status" value="1"/>
</dbReference>
<keyword evidence="3" id="KW-1185">Reference proteome</keyword>
<dbReference type="SUPFAM" id="SSF57501">
    <property type="entry name" value="Cystine-knot cytokines"/>
    <property type="match status" value="1"/>
</dbReference>
<feature type="signal peptide" evidence="2">
    <location>
        <begin position="1"/>
        <end position="19"/>
    </location>
</feature>
<feature type="region of interest" description="Disordered" evidence="1">
    <location>
        <begin position="129"/>
        <end position="182"/>
    </location>
</feature>
<feature type="chain" id="PRO_5009313381" evidence="2">
    <location>
        <begin position="20"/>
        <end position="304"/>
    </location>
</feature>
<sequence>MGLWALPIVVFLVVQVAWSQNLQCPCVLKPGSTDCLVYDSRYQATSLQEAMSTFGDLTIEDDNPPDDSPITPAEPVERCTTPECKNCANYLKAKLKALGLLTDSVDYSKLTSVSNPCLKYRFSRNETGTYDYGKSPKKQKKNKDKDGDNSEDSSDEDDKHHQRKRENRRHGRRSKRQVAKKDAGVVGTRFNISCTTKGVSSDANGLLSLCSKCWAWRQLPPNYFPQYINEIICDSLDSDCLSGYATCGVGLRSLEVIRNDTGVATTVTINGGSYCECRVASGSALQGLVVGDGLTSSLPANTGN</sequence>
<evidence type="ECO:0000313" key="3">
    <source>
        <dbReference type="Proteomes" id="UP000095287"/>
    </source>
</evidence>
<dbReference type="AlphaFoldDB" id="A0A1I7ZF84"/>
<dbReference type="WBParaSite" id="L893_g25602.t1">
    <property type="protein sequence ID" value="L893_g25602.t1"/>
    <property type="gene ID" value="L893_g25602"/>
</dbReference>
<name>A0A1I7ZF84_9BILA</name>
<reference evidence="4" key="1">
    <citation type="submission" date="2016-11" db="UniProtKB">
        <authorList>
            <consortium name="WormBaseParasite"/>
        </authorList>
    </citation>
    <scope>IDENTIFICATION</scope>
</reference>
<dbReference type="Proteomes" id="UP000095287">
    <property type="component" value="Unplaced"/>
</dbReference>
<organism evidence="3 4">
    <name type="scientific">Steinernema glaseri</name>
    <dbReference type="NCBI Taxonomy" id="37863"/>
    <lineage>
        <taxon>Eukaryota</taxon>
        <taxon>Metazoa</taxon>
        <taxon>Ecdysozoa</taxon>
        <taxon>Nematoda</taxon>
        <taxon>Chromadorea</taxon>
        <taxon>Rhabditida</taxon>
        <taxon>Tylenchina</taxon>
        <taxon>Panagrolaimomorpha</taxon>
        <taxon>Strongyloidoidea</taxon>
        <taxon>Steinernematidae</taxon>
        <taxon>Steinernema</taxon>
    </lineage>
</organism>
<feature type="compositionally biased region" description="Basic residues" evidence="1">
    <location>
        <begin position="161"/>
        <end position="178"/>
    </location>
</feature>
<evidence type="ECO:0000313" key="4">
    <source>
        <dbReference type="WBParaSite" id="L893_g25602.t1"/>
    </source>
</evidence>
<evidence type="ECO:0000256" key="2">
    <source>
        <dbReference type="SAM" id="SignalP"/>
    </source>
</evidence>
<dbReference type="PANTHER" id="PTHR33995:SF4">
    <property type="entry name" value="PROTEIN CBG09882"/>
    <property type="match status" value="1"/>
</dbReference>
<keyword evidence="2" id="KW-0732">Signal</keyword>
<proteinExistence type="predicted"/>